<dbReference type="PROSITE" id="PS00531">
    <property type="entry name" value="RNASE_T2_2"/>
    <property type="match status" value="1"/>
</dbReference>
<dbReference type="PROSITE" id="PS00530">
    <property type="entry name" value="RNASE_T2_1"/>
    <property type="match status" value="1"/>
</dbReference>
<evidence type="ECO:0000313" key="4">
    <source>
        <dbReference type="EMBL" id="MTH33438.1"/>
    </source>
</evidence>
<evidence type="ECO:0000256" key="2">
    <source>
        <dbReference type="RuleBase" id="RU004328"/>
    </source>
</evidence>
<accession>A0A844H546</accession>
<dbReference type="PANTHER" id="PTHR11240:SF22">
    <property type="entry name" value="RIBONUCLEASE T2"/>
    <property type="match status" value="1"/>
</dbReference>
<feature type="chain" id="PRO_5033049292" evidence="3">
    <location>
        <begin position="18"/>
        <end position="208"/>
    </location>
</feature>
<dbReference type="PANTHER" id="PTHR11240">
    <property type="entry name" value="RIBONUCLEASE T2"/>
    <property type="match status" value="1"/>
</dbReference>
<organism evidence="4 5">
    <name type="scientific">Paracoccus limosus</name>
    <dbReference type="NCBI Taxonomy" id="913252"/>
    <lineage>
        <taxon>Bacteria</taxon>
        <taxon>Pseudomonadati</taxon>
        <taxon>Pseudomonadota</taxon>
        <taxon>Alphaproteobacteria</taxon>
        <taxon>Rhodobacterales</taxon>
        <taxon>Paracoccaceae</taxon>
        <taxon>Paracoccus</taxon>
    </lineage>
</organism>
<dbReference type="GO" id="GO:0006401">
    <property type="term" value="P:RNA catabolic process"/>
    <property type="evidence" value="ECO:0007669"/>
    <property type="project" value="UniProtKB-ARBA"/>
</dbReference>
<dbReference type="InterPro" id="IPR039378">
    <property type="entry name" value="RNase_T2_prok"/>
</dbReference>
<sequence length="208" mass="22947">MRLLALALTLITAPAFAQDVAGRFDYYVLSLSWSPSWCSSEGDRDDAGQCATGRKLGFTVHGLWPQYEQGWPSDCRTTARNPSRQESGAMSDIMGSGGLAWYQWKKHGRCTGLPAEDYFALTRKAAQRIRVPETLAGLSRDVNLPAKVVEDAFIEANPGMQPQGITVTCRNKALQEVRICLTRDLEPRACASDSQRDCNGSFLMQAPR</sequence>
<dbReference type="GO" id="GO:0033897">
    <property type="term" value="F:ribonuclease T2 activity"/>
    <property type="evidence" value="ECO:0007669"/>
    <property type="project" value="InterPro"/>
</dbReference>
<dbReference type="Pfam" id="PF00445">
    <property type="entry name" value="Ribonuclease_T2"/>
    <property type="match status" value="1"/>
</dbReference>
<dbReference type="AlphaFoldDB" id="A0A844H546"/>
<proteinExistence type="inferred from homology"/>
<comment type="similarity">
    <text evidence="1 2">Belongs to the RNase T2 family.</text>
</comment>
<dbReference type="OrthoDB" id="4720638at2"/>
<dbReference type="InterPro" id="IPR033130">
    <property type="entry name" value="RNase_T2_His_AS_2"/>
</dbReference>
<dbReference type="SUPFAM" id="SSF55895">
    <property type="entry name" value="Ribonuclease Rh-like"/>
    <property type="match status" value="1"/>
</dbReference>
<dbReference type="Proteomes" id="UP000442533">
    <property type="component" value="Unassembled WGS sequence"/>
</dbReference>
<evidence type="ECO:0000256" key="3">
    <source>
        <dbReference type="SAM" id="SignalP"/>
    </source>
</evidence>
<reference evidence="4 5" key="1">
    <citation type="submission" date="2019-11" db="EMBL/GenBank/DDBJ databases">
        <authorList>
            <person name="Dong K."/>
        </authorList>
    </citation>
    <scope>NUCLEOTIDE SEQUENCE [LARGE SCALE GENOMIC DNA]</scope>
    <source>
        <strain evidence="4 5">JCM 17370</strain>
    </source>
</reference>
<evidence type="ECO:0000313" key="5">
    <source>
        <dbReference type="Proteomes" id="UP000442533"/>
    </source>
</evidence>
<dbReference type="InterPro" id="IPR001568">
    <property type="entry name" value="RNase_T2-like"/>
</dbReference>
<dbReference type="CDD" id="cd01062">
    <property type="entry name" value="RNase_T2_prok"/>
    <property type="match status" value="1"/>
</dbReference>
<keyword evidence="3" id="KW-0732">Signal</keyword>
<protein>
    <submittedName>
        <fullName evidence="4">Ribonuclease T</fullName>
    </submittedName>
</protein>
<comment type="caution">
    <text evidence="4">The sequence shown here is derived from an EMBL/GenBank/DDBJ whole genome shotgun (WGS) entry which is preliminary data.</text>
</comment>
<dbReference type="InterPro" id="IPR036430">
    <property type="entry name" value="RNase_T2-like_sf"/>
</dbReference>
<name>A0A844H546_9RHOB</name>
<dbReference type="GO" id="GO:0003723">
    <property type="term" value="F:RNA binding"/>
    <property type="evidence" value="ECO:0007669"/>
    <property type="project" value="InterPro"/>
</dbReference>
<dbReference type="InterPro" id="IPR018188">
    <property type="entry name" value="RNase_T2_His_AS_1"/>
</dbReference>
<feature type="signal peptide" evidence="3">
    <location>
        <begin position="1"/>
        <end position="17"/>
    </location>
</feature>
<keyword evidence="5" id="KW-1185">Reference proteome</keyword>
<evidence type="ECO:0000256" key="1">
    <source>
        <dbReference type="ARBA" id="ARBA00007469"/>
    </source>
</evidence>
<gene>
    <name evidence="4" type="ORF">GL279_02355</name>
</gene>
<dbReference type="RefSeq" id="WP_155063013.1">
    <property type="nucleotide sequence ID" value="NZ_WMIF01000002.1"/>
</dbReference>
<dbReference type="EMBL" id="WMIF01000002">
    <property type="protein sequence ID" value="MTH33438.1"/>
    <property type="molecule type" value="Genomic_DNA"/>
</dbReference>
<dbReference type="Gene3D" id="3.90.730.10">
    <property type="entry name" value="Ribonuclease T2-like"/>
    <property type="match status" value="1"/>
</dbReference>